<comment type="caution">
    <text evidence="2">The sequence shown here is derived from an EMBL/GenBank/DDBJ whole genome shotgun (WGS) entry which is preliminary data.</text>
</comment>
<gene>
    <name evidence="2" type="ORF">WKR92_12335</name>
</gene>
<accession>A0ABV5CGD0</accession>
<sequence length="932" mass="105386">MLVRTVALFVISLLAMNAYGQSRDPFVHDGAVKGVLMDSVHNHVLQSATVAVYMAADTSLIGYSLTNNFGEFEYNGLPTGVPLTLVATHVGYKSLEHGFDIPSSTKSKDLAKLYLEMASNELEEVAVTIPPIQMNGDTLEFNADAFKLDPNAVVEDLLHQLPGVTVWGDGEITVNGRKVHTLLVDGKPFFGSDPKIATQNIPKNAIEKVQVYNSASTSNPVDSIMEVNLKLKKNKKYGYFGKVGGGVGTENKYEGDGSISMFSPRTQISVVGSTNNNNKTVRDVEMLLRNASFKGVGANIELHPDFFQNGITEQHTAGLSLQHDFMESPSDLRKEGLVVDYFYQDEDLTKETDSRTTVALDGNENLDRFRNVDETRFDRSHRLNSRYDNENERRAFYVAPHITHRETGSHSLETSNALVNSVESSSLLSETESYNSSNLLLEAGYDLKKVSGRARSLGVKIDYRFSAKESLRDRELDNEFRSSDSATVQNETRLYDLELNSRRHEISLSLTNLKNIFFGTNNLPNISLAFNNKLYMNTDREDRQVKDFVSGGFILNESLSNQSDLNRIHAIPEFSIQRVFSKSLYNRYQKAFTVSIVPKAHLFSQKNRSDKAFQNFSTSYVYFTPEVSVNYRNQQFNHYLKNFSLSYDSDIDFPTVDQLVPLVDNINIWYVRRGNPDLRPAIKRTISFNHYHFSHLANNIFNYNIAVNGGYVRDNMVDSSVYDEFGRVDHYTVNQDGGYFIRASGEFNKAVSIRNHTFQLQYNFLAGITKEPRYVNSDLKDMSNFYTSQNAILGYKFSNRLSATVNQKFDLFKSGEVGNENNQNFRNLQSSTGLSASWNATKRLTVNSNFISRNTSSTYDRYTNFIWNASVIQRLLKENNLEIKFSALDLLRQNQGIIQSGAGNYVTTGTVNVLPQYFLFSVAYYPRKFGRN</sequence>
<dbReference type="SUPFAM" id="SSF49464">
    <property type="entry name" value="Carboxypeptidase regulatory domain-like"/>
    <property type="match status" value="1"/>
</dbReference>
<keyword evidence="2" id="KW-0675">Receptor</keyword>
<evidence type="ECO:0000313" key="3">
    <source>
        <dbReference type="Proteomes" id="UP001580928"/>
    </source>
</evidence>
<dbReference type="SUPFAM" id="SSF56935">
    <property type="entry name" value="Porins"/>
    <property type="match status" value="1"/>
</dbReference>
<reference evidence="2 3" key="1">
    <citation type="submission" date="2024-04" db="EMBL/GenBank/DDBJ databases">
        <title>Albibacterium profundi sp. nov., isolated from sediment of the Challenger Deep of Mariana Trench.</title>
        <authorList>
            <person name="Wang Y."/>
        </authorList>
    </citation>
    <scope>NUCLEOTIDE SEQUENCE [LARGE SCALE GENOMIC DNA]</scope>
    <source>
        <strain evidence="2 3">RHL897</strain>
    </source>
</reference>
<protein>
    <submittedName>
        <fullName evidence="2">TonB-dependent receptor</fullName>
    </submittedName>
</protein>
<proteinExistence type="predicted"/>
<organism evidence="2 3">
    <name type="scientific">Albibacterium profundi</name>
    <dbReference type="NCBI Taxonomy" id="3134906"/>
    <lineage>
        <taxon>Bacteria</taxon>
        <taxon>Pseudomonadati</taxon>
        <taxon>Bacteroidota</taxon>
        <taxon>Sphingobacteriia</taxon>
        <taxon>Sphingobacteriales</taxon>
        <taxon>Sphingobacteriaceae</taxon>
        <taxon>Albibacterium</taxon>
    </lineage>
</organism>
<keyword evidence="1" id="KW-0732">Signal</keyword>
<dbReference type="InterPro" id="IPR008969">
    <property type="entry name" value="CarboxyPept-like_regulatory"/>
</dbReference>
<name>A0ABV5CGD0_9SPHI</name>
<evidence type="ECO:0000313" key="2">
    <source>
        <dbReference type="EMBL" id="MFB5946615.1"/>
    </source>
</evidence>
<feature type="chain" id="PRO_5045887008" evidence="1">
    <location>
        <begin position="21"/>
        <end position="932"/>
    </location>
</feature>
<keyword evidence="3" id="KW-1185">Reference proteome</keyword>
<evidence type="ECO:0000256" key="1">
    <source>
        <dbReference type="SAM" id="SignalP"/>
    </source>
</evidence>
<feature type="signal peptide" evidence="1">
    <location>
        <begin position="1"/>
        <end position="20"/>
    </location>
</feature>
<dbReference type="EMBL" id="JBBVGT010000003">
    <property type="protein sequence ID" value="MFB5946615.1"/>
    <property type="molecule type" value="Genomic_DNA"/>
</dbReference>
<dbReference type="Proteomes" id="UP001580928">
    <property type="component" value="Unassembled WGS sequence"/>
</dbReference>
<dbReference type="RefSeq" id="WP_375558144.1">
    <property type="nucleotide sequence ID" value="NZ_JBBVGT010000003.1"/>
</dbReference>